<accession>A0A8X6HL62</accession>
<reference evidence="1" key="1">
    <citation type="submission" date="2020-07" db="EMBL/GenBank/DDBJ databases">
        <title>Multicomponent nature underlies the extraordinary mechanical properties of spider dragline silk.</title>
        <authorList>
            <person name="Kono N."/>
            <person name="Nakamura H."/>
            <person name="Mori M."/>
            <person name="Yoshida Y."/>
            <person name="Ohtoshi R."/>
            <person name="Malay A.D."/>
            <person name="Moran D.A.P."/>
            <person name="Tomita M."/>
            <person name="Numata K."/>
            <person name="Arakawa K."/>
        </authorList>
    </citation>
    <scope>NUCLEOTIDE SEQUENCE</scope>
</reference>
<organism evidence="1 2">
    <name type="scientific">Trichonephila clavata</name>
    <name type="common">Joro spider</name>
    <name type="synonym">Nephila clavata</name>
    <dbReference type="NCBI Taxonomy" id="2740835"/>
    <lineage>
        <taxon>Eukaryota</taxon>
        <taxon>Metazoa</taxon>
        <taxon>Ecdysozoa</taxon>
        <taxon>Arthropoda</taxon>
        <taxon>Chelicerata</taxon>
        <taxon>Arachnida</taxon>
        <taxon>Araneae</taxon>
        <taxon>Araneomorphae</taxon>
        <taxon>Entelegynae</taxon>
        <taxon>Araneoidea</taxon>
        <taxon>Nephilidae</taxon>
        <taxon>Trichonephila</taxon>
    </lineage>
</organism>
<comment type="caution">
    <text evidence="1">The sequence shown here is derived from an EMBL/GenBank/DDBJ whole genome shotgun (WGS) entry which is preliminary data.</text>
</comment>
<dbReference type="EMBL" id="BMAO01028496">
    <property type="protein sequence ID" value="GFR25158.1"/>
    <property type="molecule type" value="Genomic_DNA"/>
</dbReference>
<proteinExistence type="predicted"/>
<gene>
    <name evidence="1" type="ORF">TNCT_513002</name>
</gene>
<evidence type="ECO:0000313" key="2">
    <source>
        <dbReference type="Proteomes" id="UP000887116"/>
    </source>
</evidence>
<dbReference type="AlphaFoldDB" id="A0A8X6HL62"/>
<name>A0A8X6HL62_TRICU</name>
<keyword evidence="2" id="KW-1185">Reference proteome</keyword>
<sequence length="87" mass="9750">MIQISPQQIYVGKSSFVKGILDWIRTLRSGNYVNILQAISLDCEPTFLGSCFVFVISFADQELVVQDICSFADPPFVIQDLCVVMDI</sequence>
<dbReference type="Proteomes" id="UP000887116">
    <property type="component" value="Unassembled WGS sequence"/>
</dbReference>
<evidence type="ECO:0000313" key="1">
    <source>
        <dbReference type="EMBL" id="GFR25158.1"/>
    </source>
</evidence>
<protein>
    <submittedName>
        <fullName evidence="1">Uncharacterized protein</fullName>
    </submittedName>
</protein>